<dbReference type="AlphaFoldDB" id="A0A7S5YE57"/>
<proteinExistence type="predicted"/>
<geneLocation type="plasmid" evidence="1">
    <name>pSE5369-VIM</name>
</geneLocation>
<dbReference type="EMBL" id="MN894888">
    <property type="protein sequence ID" value="QLG05114.1"/>
    <property type="molecule type" value="Genomic_DNA"/>
</dbReference>
<name>A0A7S5YE57_PSEAI</name>
<protein>
    <submittedName>
        <fullName evidence="1">Uncharacterized protein</fullName>
    </submittedName>
</protein>
<accession>A0A7S5YE57</accession>
<sequence>MLGISSSNTISIYGIESHIFSAWFDQNEPQIDVYARPLRILVSSAARQTPDWQPCLYEKFQIFLLQNASRMQFCRGETFSCFFQLQLAQRPELRGFAGRDARDFR</sequence>
<reference evidence="1" key="1">
    <citation type="submission" date="2019-12" db="EMBL/GenBank/DDBJ databases">
        <title>Compelete sequence of pSE5369-VIM.</title>
        <authorList>
            <person name="Zhou D."/>
        </authorList>
    </citation>
    <scope>NUCLEOTIDE SEQUENCE</scope>
    <source>
        <strain evidence="1">SE5369</strain>
        <plasmid evidence="1">pSE5369-VIM</plasmid>
    </source>
</reference>
<organism evidence="1">
    <name type="scientific">Pseudomonas aeruginosa</name>
    <dbReference type="NCBI Taxonomy" id="287"/>
    <lineage>
        <taxon>Bacteria</taxon>
        <taxon>Pseudomonadati</taxon>
        <taxon>Pseudomonadota</taxon>
        <taxon>Gammaproteobacteria</taxon>
        <taxon>Pseudomonadales</taxon>
        <taxon>Pseudomonadaceae</taxon>
        <taxon>Pseudomonas</taxon>
    </lineage>
</organism>
<keyword evidence="1" id="KW-0614">Plasmid</keyword>
<evidence type="ECO:0000313" key="1">
    <source>
        <dbReference type="EMBL" id="QLG05114.1"/>
    </source>
</evidence>